<dbReference type="EMBL" id="QVQA01000002">
    <property type="protein sequence ID" value="KAF5102929.1"/>
    <property type="molecule type" value="Genomic_DNA"/>
</dbReference>
<evidence type="ECO:0000313" key="1">
    <source>
        <dbReference type="EMBL" id="KAF5102929.1"/>
    </source>
</evidence>
<sequence>MRALAQTRATNFTREPLDFNPKTLKVPELRRIFVFHSVSFPSSAKKSDLIEIFNREIATRAAQLKADFVNVAPEGKDIIKVPAAVPVQSTIEQTLSSSASSNKFVEADSETTASVKSKKTKSRAENPASSSVTTAEPEDIEFSEYIHEEKITIENSVVVIADSDDEVNTPEADSKKRPLEDETAEPLRKKQELEGDVEKEPVQTDSTSSAATSITPLQQEPPRTPAKQHANHASFHRPATSFKEEKYSSVRKQQPSSVGTGAGRRIKARESSASPVAAITKKEPGLAKLPDSPAKVKDEPKEESKLTAAGSDSEEAETEISSAENESDGEIKKENTSEEEQEESEAASVIGQVLEGLLLILVVISLAFTARWFTAEQFKAGYCGVTEAPRSIQQWYYNPPQVWQDYVAKDYIVGRAQQFIDEIRPQCVECPEHAVCSDGFRSECEPGYVKVESILSVGGYLPVPPYCKLDTSREDRFNKLKKKALEILRERNGRVICGTNIDSKIEASELRKLLFDLEKDTIDQAEFDDLWNNILIDIESESDITIHYSQPASRGDGKGQEKPESSVITTSRALTLQSTSESQLTLACKVHRAVANGLARYGFELRCLLVFVMLFRIIYTVLTTRARRHARLERLADRVVERLRQQIFEAEDDLSGLTMRGVEVTRAKREFFARLQVPLPAAATVFTTPAAVEPAVVAEVEAIWKQIAKLVEQNDLVEVKQAIIYGEIMRVWEYVGTNAGDA</sequence>
<protein>
    <submittedName>
        <fullName evidence="1">Uncharacterized protein</fullName>
    </submittedName>
</protein>
<organism evidence="1 2">
    <name type="scientific">Geotrichum galactomycetum</name>
    <dbReference type="NCBI Taxonomy" id="27317"/>
    <lineage>
        <taxon>Eukaryota</taxon>
        <taxon>Fungi</taxon>
        <taxon>Dikarya</taxon>
        <taxon>Ascomycota</taxon>
        <taxon>Saccharomycotina</taxon>
        <taxon>Dipodascomycetes</taxon>
        <taxon>Dipodascales</taxon>
        <taxon>Dipodascaceae</taxon>
        <taxon>Geotrichum</taxon>
    </lineage>
</organism>
<name>A0ACB6VAU0_9ASCO</name>
<reference evidence="1 2" key="1">
    <citation type="journal article" date="2020" name="Front. Microbiol.">
        <title>Phenotypic and Genetic Characterization of the Cheese Ripening Yeast Geotrichum candidum.</title>
        <authorList>
            <person name="Perkins V."/>
            <person name="Vignola S."/>
            <person name="Lessard M.H."/>
            <person name="Plante P.L."/>
            <person name="Corbeil J."/>
            <person name="Dugat-Bony E."/>
            <person name="Frenette M."/>
            <person name="Labrie S."/>
        </authorList>
    </citation>
    <scope>NUCLEOTIDE SEQUENCE [LARGE SCALE GENOMIC DNA]</scope>
    <source>
        <strain evidence="1 2">LMA-1147</strain>
    </source>
</reference>
<evidence type="ECO:0000313" key="2">
    <source>
        <dbReference type="Proteomes" id="UP000744676"/>
    </source>
</evidence>
<keyword evidence="2" id="KW-1185">Reference proteome</keyword>
<gene>
    <name evidence="1" type="ORF">D0Z00_000187</name>
</gene>
<dbReference type="Proteomes" id="UP000744676">
    <property type="component" value="Unassembled WGS sequence"/>
</dbReference>
<comment type="caution">
    <text evidence="1">The sequence shown here is derived from an EMBL/GenBank/DDBJ whole genome shotgun (WGS) entry which is preliminary data.</text>
</comment>
<accession>A0ACB6VAU0</accession>
<proteinExistence type="predicted"/>